<keyword evidence="11 14" id="KW-0472">Membrane</keyword>
<dbReference type="GO" id="GO:0016020">
    <property type="term" value="C:membrane"/>
    <property type="evidence" value="ECO:0007669"/>
    <property type="project" value="UniProtKB-SubCell"/>
</dbReference>
<dbReference type="GO" id="GO:0020037">
    <property type="term" value="F:heme binding"/>
    <property type="evidence" value="ECO:0007669"/>
    <property type="project" value="InterPro"/>
</dbReference>
<keyword evidence="7 14" id="KW-1133">Transmembrane helix</keyword>
<dbReference type="InterPro" id="IPR036396">
    <property type="entry name" value="Cyt_P450_sf"/>
</dbReference>
<keyword evidence="16" id="KW-1185">Reference proteome</keyword>
<dbReference type="GO" id="GO:0004497">
    <property type="term" value="F:monooxygenase activity"/>
    <property type="evidence" value="ECO:0007669"/>
    <property type="project" value="UniProtKB-KW"/>
</dbReference>
<name>B8LZT5_TALSN</name>
<dbReference type="PhylomeDB" id="B8LZT5"/>
<protein>
    <submittedName>
        <fullName evidence="15">Cytochrome P450, putative</fullName>
    </submittedName>
</protein>
<dbReference type="AlphaFoldDB" id="B8LZT5"/>
<evidence type="ECO:0000256" key="7">
    <source>
        <dbReference type="ARBA" id="ARBA00022989"/>
    </source>
</evidence>
<evidence type="ECO:0000313" key="15">
    <source>
        <dbReference type="EMBL" id="EED20867.1"/>
    </source>
</evidence>
<keyword evidence="6 12" id="KW-0479">Metal-binding</keyword>
<evidence type="ECO:0000256" key="13">
    <source>
        <dbReference type="RuleBase" id="RU000461"/>
    </source>
</evidence>
<dbReference type="RefSeq" id="XP_002477830.1">
    <property type="nucleotide sequence ID" value="XM_002477785.1"/>
</dbReference>
<evidence type="ECO:0000313" key="16">
    <source>
        <dbReference type="Proteomes" id="UP000001745"/>
    </source>
</evidence>
<dbReference type="GO" id="GO:1902181">
    <property type="term" value="P:verruculogen biosynthetic process"/>
    <property type="evidence" value="ECO:0007669"/>
    <property type="project" value="UniProtKB-ARBA"/>
</dbReference>
<dbReference type="HOGENOM" id="CLU_001570_14_11_1"/>
<evidence type="ECO:0000256" key="9">
    <source>
        <dbReference type="ARBA" id="ARBA00023004"/>
    </source>
</evidence>
<evidence type="ECO:0000256" key="1">
    <source>
        <dbReference type="ARBA" id="ARBA00001971"/>
    </source>
</evidence>
<comment type="subcellular location">
    <subcellularLocation>
        <location evidence="2">Membrane</location>
    </subcellularLocation>
</comment>
<dbReference type="OrthoDB" id="1470350at2759"/>
<comment type="cofactor">
    <cofactor evidence="1 12">
        <name>heme</name>
        <dbReference type="ChEBI" id="CHEBI:30413"/>
    </cofactor>
</comment>
<dbReference type="GO" id="GO:0016705">
    <property type="term" value="F:oxidoreductase activity, acting on paired donors, with incorporation or reduction of molecular oxygen"/>
    <property type="evidence" value="ECO:0007669"/>
    <property type="project" value="InterPro"/>
</dbReference>
<evidence type="ECO:0000256" key="3">
    <source>
        <dbReference type="ARBA" id="ARBA00010617"/>
    </source>
</evidence>
<keyword evidence="10 13" id="KW-0503">Monooxygenase</keyword>
<evidence type="ECO:0000256" key="10">
    <source>
        <dbReference type="ARBA" id="ARBA00023033"/>
    </source>
</evidence>
<dbReference type="InParanoid" id="B8LZT5"/>
<dbReference type="InterPro" id="IPR017972">
    <property type="entry name" value="Cyt_P450_CS"/>
</dbReference>
<dbReference type="InterPro" id="IPR001128">
    <property type="entry name" value="Cyt_P450"/>
</dbReference>
<evidence type="ECO:0000256" key="11">
    <source>
        <dbReference type="ARBA" id="ARBA00023136"/>
    </source>
</evidence>
<dbReference type="PRINTS" id="PR00385">
    <property type="entry name" value="P450"/>
</dbReference>
<dbReference type="InterPro" id="IPR050121">
    <property type="entry name" value="Cytochrome_P450_monoxygenase"/>
</dbReference>
<keyword evidence="9 12" id="KW-0408">Iron</keyword>
<accession>B8LZT5</accession>
<evidence type="ECO:0000256" key="2">
    <source>
        <dbReference type="ARBA" id="ARBA00004370"/>
    </source>
</evidence>
<keyword evidence="4 12" id="KW-0349">Heme</keyword>
<feature type="transmembrane region" description="Helical" evidence="14">
    <location>
        <begin position="12"/>
        <end position="34"/>
    </location>
</feature>
<gene>
    <name evidence="15" type="ORF">TSTA_081000</name>
</gene>
<keyword evidence="5 14" id="KW-0812">Transmembrane</keyword>
<feature type="binding site" description="axial binding residue" evidence="12">
    <location>
        <position position="456"/>
    </location>
    <ligand>
        <name>heme</name>
        <dbReference type="ChEBI" id="CHEBI:30413"/>
    </ligand>
    <ligandPart>
        <name>Fe</name>
        <dbReference type="ChEBI" id="CHEBI:18248"/>
    </ligandPart>
</feature>
<keyword evidence="8 13" id="KW-0560">Oxidoreductase</keyword>
<dbReference type="VEuPathDB" id="FungiDB:TSTA_081000"/>
<evidence type="ECO:0000256" key="4">
    <source>
        <dbReference type="ARBA" id="ARBA00022617"/>
    </source>
</evidence>
<dbReference type="PRINTS" id="PR00463">
    <property type="entry name" value="EP450I"/>
</dbReference>
<dbReference type="STRING" id="441959.B8LZT5"/>
<dbReference type="SUPFAM" id="SSF48264">
    <property type="entry name" value="Cytochrome P450"/>
    <property type="match status" value="1"/>
</dbReference>
<sequence length="530" mass="59513">MLHSSVNEPWHSVQISIAASLGGLFFLTLLFCAYQLWFHPLARYPGPFLAKFTRLYAGWHAWKGDLHIDMQRCHEKYGNYVRYSPNALLLNTSTGLHDVYGYKSNTQKSQLYNAMVHRAPNTLTLINKKAHGRKRRIISQGLSDAALRRYQPAILKHVNELCSVLVGSDVKQWSIAHNMAHFCNYLTFDIMSDVLFGEEYNTVTKDEHRFVVKAIEESNVRTSVLSQAPILTFRRLDRWLFAKSIQGRNKFIQFVNKLLQSRFKSAKSTRQDVFTFLMDAKDPETQQSLTLAEIGAETTTLVVAGSDTTSTALASTIFYLSHDPKWYNVVAGEVRAAFSSVDQITLGTTLSSCVYLRACIDESMRMSPPAGSALWREVGKGGGVFDEQHVPEGYDVGTGVYAIHHNPEYYPEPFKFRPERWILAGSDQGGLGTATRESLTAVHNAYTPFSIGPRSCIGKGLAITELTLALATILYRFDLSLGGSNEEMRVGEGAPGLEPGRHRTNEYQLYDHITASKDGPMIRFRKRDMA</sequence>
<reference evidence="16" key="1">
    <citation type="journal article" date="2015" name="Genome Announc.">
        <title>Genome sequence of the AIDS-associated pathogen Penicillium marneffei (ATCC18224) and its near taxonomic relative Talaromyces stipitatus (ATCC10500).</title>
        <authorList>
            <person name="Nierman W.C."/>
            <person name="Fedorova-Abrams N.D."/>
            <person name="Andrianopoulos A."/>
        </authorList>
    </citation>
    <scope>NUCLEOTIDE SEQUENCE [LARGE SCALE GENOMIC DNA]</scope>
    <source>
        <strain evidence="16">ATCC 10500 / CBS 375.48 / QM 6759 / NRRL 1006</strain>
    </source>
</reference>
<dbReference type="eggNOG" id="KOG0158">
    <property type="taxonomic scope" value="Eukaryota"/>
</dbReference>
<evidence type="ECO:0000256" key="6">
    <source>
        <dbReference type="ARBA" id="ARBA00022723"/>
    </source>
</evidence>
<organism evidence="15 16">
    <name type="scientific">Talaromyces stipitatus (strain ATCC 10500 / CBS 375.48 / QM 6759 / NRRL 1006)</name>
    <name type="common">Penicillium stipitatum</name>
    <dbReference type="NCBI Taxonomy" id="441959"/>
    <lineage>
        <taxon>Eukaryota</taxon>
        <taxon>Fungi</taxon>
        <taxon>Dikarya</taxon>
        <taxon>Ascomycota</taxon>
        <taxon>Pezizomycotina</taxon>
        <taxon>Eurotiomycetes</taxon>
        <taxon>Eurotiomycetidae</taxon>
        <taxon>Eurotiales</taxon>
        <taxon>Trichocomaceae</taxon>
        <taxon>Talaromyces</taxon>
        <taxon>Talaromyces sect. Talaromyces</taxon>
    </lineage>
</organism>
<dbReference type="PANTHER" id="PTHR24305:SF237">
    <property type="entry name" value="CYTOCHROME P450 MONOOXYGENASE ATNE-RELATED"/>
    <property type="match status" value="1"/>
</dbReference>
<evidence type="ECO:0000256" key="12">
    <source>
        <dbReference type="PIRSR" id="PIRSR602401-1"/>
    </source>
</evidence>
<dbReference type="OMA" id="DMMRCHE"/>
<dbReference type="FunFam" id="1.10.630.10:FF:000063">
    <property type="entry name" value="Cytochrome P450 monooxygenase"/>
    <property type="match status" value="1"/>
</dbReference>
<evidence type="ECO:0000256" key="8">
    <source>
        <dbReference type="ARBA" id="ARBA00023002"/>
    </source>
</evidence>
<dbReference type="Proteomes" id="UP000001745">
    <property type="component" value="Unassembled WGS sequence"/>
</dbReference>
<dbReference type="Gene3D" id="1.10.630.10">
    <property type="entry name" value="Cytochrome P450"/>
    <property type="match status" value="1"/>
</dbReference>
<comment type="similarity">
    <text evidence="3 13">Belongs to the cytochrome P450 family.</text>
</comment>
<evidence type="ECO:0000256" key="14">
    <source>
        <dbReference type="SAM" id="Phobius"/>
    </source>
</evidence>
<proteinExistence type="inferred from homology"/>
<dbReference type="PROSITE" id="PS00086">
    <property type="entry name" value="CYTOCHROME_P450"/>
    <property type="match status" value="1"/>
</dbReference>
<dbReference type="GO" id="GO:0005506">
    <property type="term" value="F:iron ion binding"/>
    <property type="evidence" value="ECO:0007669"/>
    <property type="project" value="InterPro"/>
</dbReference>
<dbReference type="InterPro" id="IPR002401">
    <property type="entry name" value="Cyt_P450_E_grp-I"/>
</dbReference>
<evidence type="ECO:0000256" key="5">
    <source>
        <dbReference type="ARBA" id="ARBA00022692"/>
    </source>
</evidence>
<dbReference type="GeneID" id="8101405"/>
<dbReference type="CDD" id="cd11061">
    <property type="entry name" value="CYP67-like"/>
    <property type="match status" value="1"/>
</dbReference>
<dbReference type="Pfam" id="PF00067">
    <property type="entry name" value="p450"/>
    <property type="match status" value="1"/>
</dbReference>
<dbReference type="EMBL" id="EQ962653">
    <property type="protein sequence ID" value="EED20867.1"/>
    <property type="molecule type" value="Genomic_DNA"/>
</dbReference>
<dbReference type="PANTHER" id="PTHR24305">
    <property type="entry name" value="CYTOCHROME P450"/>
    <property type="match status" value="1"/>
</dbReference>